<name>A0A8J3TGQ2_9ACTN</name>
<organism evidence="3 4">
    <name type="scientific">Planosporangium mesophilum</name>
    <dbReference type="NCBI Taxonomy" id="689768"/>
    <lineage>
        <taxon>Bacteria</taxon>
        <taxon>Bacillati</taxon>
        <taxon>Actinomycetota</taxon>
        <taxon>Actinomycetes</taxon>
        <taxon>Micromonosporales</taxon>
        <taxon>Micromonosporaceae</taxon>
        <taxon>Planosporangium</taxon>
    </lineage>
</organism>
<keyword evidence="1 3" id="KW-0436">Ligase</keyword>
<dbReference type="GO" id="GO:0004077">
    <property type="term" value="F:biotin--[biotin carboxyl-carrier protein] ligase activity"/>
    <property type="evidence" value="ECO:0007669"/>
    <property type="project" value="InterPro"/>
</dbReference>
<evidence type="ECO:0000256" key="1">
    <source>
        <dbReference type="ARBA" id="ARBA00022598"/>
    </source>
</evidence>
<dbReference type="InterPro" id="IPR045864">
    <property type="entry name" value="aa-tRNA-synth_II/BPL/LPL"/>
</dbReference>
<dbReference type="Proteomes" id="UP000599074">
    <property type="component" value="Unassembled WGS sequence"/>
</dbReference>
<reference evidence="3" key="1">
    <citation type="submission" date="2021-01" db="EMBL/GenBank/DDBJ databases">
        <title>Whole genome shotgun sequence of Planosporangium mesophilum NBRC 109066.</title>
        <authorList>
            <person name="Komaki H."/>
            <person name="Tamura T."/>
        </authorList>
    </citation>
    <scope>NUCLEOTIDE SEQUENCE</scope>
    <source>
        <strain evidence="3">NBRC 109066</strain>
    </source>
</reference>
<feature type="domain" description="BPL/LPL catalytic" evidence="2">
    <location>
        <begin position="32"/>
        <end position="210"/>
    </location>
</feature>
<dbReference type="InterPro" id="IPR004143">
    <property type="entry name" value="BPL_LPL_catalytic"/>
</dbReference>
<dbReference type="PANTHER" id="PTHR12835:SF5">
    <property type="entry name" value="BIOTIN--PROTEIN LIGASE"/>
    <property type="match status" value="1"/>
</dbReference>
<evidence type="ECO:0000259" key="2">
    <source>
        <dbReference type="PROSITE" id="PS51733"/>
    </source>
</evidence>
<comment type="caution">
    <text evidence="3">The sequence shown here is derived from an EMBL/GenBank/DDBJ whole genome shotgun (WGS) entry which is preliminary data.</text>
</comment>
<protein>
    <submittedName>
        <fullName evidence="3">Biotin--[acetyl-CoA-carboxylase] ligase</fullName>
    </submittedName>
</protein>
<evidence type="ECO:0000313" key="4">
    <source>
        <dbReference type="Proteomes" id="UP000599074"/>
    </source>
</evidence>
<dbReference type="SUPFAM" id="SSF55681">
    <property type="entry name" value="Class II aaRS and biotin synthetases"/>
    <property type="match status" value="1"/>
</dbReference>
<dbReference type="Pfam" id="PF03099">
    <property type="entry name" value="BPL_LplA_LipB"/>
    <property type="match status" value="1"/>
</dbReference>
<dbReference type="PANTHER" id="PTHR12835">
    <property type="entry name" value="BIOTIN PROTEIN LIGASE"/>
    <property type="match status" value="1"/>
</dbReference>
<accession>A0A8J3TGQ2</accession>
<gene>
    <name evidence="3" type="ORF">Pme01_07470</name>
</gene>
<proteinExistence type="predicted"/>
<dbReference type="AlphaFoldDB" id="A0A8J3TGQ2"/>
<dbReference type="NCBIfam" id="TIGR00121">
    <property type="entry name" value="birA_ligase"/>
    <property type="match status" value="1"/>
</dbReference>
<dbReference type="RefSeq" id="WP_168112649.1">
    <property type="nucleotide sequence ID" value="NZ_BOON01000005.1"/>
</dbReference>
<dbReference type="Gene3D" id="3.30.930.10">
    <property type="entry name" value="Bira Bifunctional Protein, Domain 2"/>
    <property type="match status" value="1"/>
</dbReference>
<dbReference type="Gene3D" id="2.30.30.100">
    <property type="match status" value="1"/>
</dbReference>
<dbReference type="GO" id="GO:0005737">
    <property type="term" value="C:cytoplasm"/>
    <property type="evidence" value="ECO:0007669"/>
    <property type="project" value="TreeGrafter"/>
</dbReference>
<dbReference type="PROSITE" id="PS51733">
    <property type="entry name" value="BPL_LPL_CATALYTIC"/>
    <property type="match status" value="1"/>
</dbReference>
<dbReference type="CDD" id="cd16442">
    <property type="entry name" value="BPL"/>
    <property type="match status" value="1"/>
</dbReference>
<keyword evidence="4" id="KW-1185">Reference proteome</keyword>
<dbReference type="EMBL" id="BOON01000005">
    <property type="protein sequence ID" value="GII21150.1"/>
    <property type="molecule type" value="Genomic_DNA"/>
</dbReference>
<sequence>MGEGPYSDLERPPLREAALRRALLVPDGLWTDVRVVAETGSTNSDVAVLARSGTPEGLVLVAERQASGRGRLGRVWSSPPRAGLTLSVLLRPSDVDPTRFGWLPLLTGAALVEAVRRIAEVDAVLKWPNDLMIDERKCAGILAEVIPPPPGATTGSAVVIGVGLNTTLREHELPRPDATSLALAGAACTDRAPILNAFLRSLADWYGRWRAAGGDPDTSGLRESYAFHCATLGRDVRVQLPDGSELRGRADGVDADGRIVVDGRVLAAADVTHLRSDRSG</sequence>
<evidence type="ECO:0000313" key="3">
    <source>
        <dbReference type="EMBL" id="GII21150.1"/>
    </source>
</evidence>
<dbReference type="InterPro" id="IPR004408">
    <property type="entry name" value="Biotin_CoA_COase_ligase"/>
</dbReference>